<evidence type="ECO:0000313" key="3">
    <source>
        <dbReference type="EMBL" id="GMT29806.1"/>
    </source>
</evidence>
<evidence type="ECO:0000313" key="4">
    <source>
        <dbReference type="Proteomes" id="UP001432322"/>
    </source>
</evidence>
<reference evidence="3" key="1">
    <citation type="submission" date="2023-10" db="EMBL/GenBank/DDBJ databases">
        <title>Genome assembly of Pristionchus species.</title>
        <authorList>
            <person name="Yoshida K."/>
            <person name="Sommer R.J."/>
        </authorList>
    </citation>
    <scope>NUCLEOTIDE SEQUENCE</scope>
    <source>
        <strain evidence="3">RS5133</strain>
    </source>
</reference>
<keyword evidence="1" id="KW-1133">Transmembrane helix</keyword>
<accession>A0AAV5WC27</accession>
<evidence type="ECO:0000256" key="2">
    <source>
        <dbReference type="SAM" id="SignalP"/>
    </source>
</evidence>
<keyword evidence="2" id="KW-0732">Signal</keyword>
<sequence>MRGMAVCVLFAVVEEAAAGPGIFMESDRTERWLWLLGGCLFALFWACYAIKCMRRKLSVGDSAPMFPDTARQWCAD</sequence>
<feature type="signal peptide" evidence="2">
    <location>
        <begin position="1"/>
        <end position="18"/>
    </location>
</feature>
<feature type="chain" id="PRO_5043786693" evidence="2">
    <location>
        <begin position="19"/>
        <end position="76"/>
    </location>
</feature>
<evidence type="ECO:0000256" key="1">
    <source>
        <dbReference type="SAM" id="Phobius"/>
    </source>
</evidence>
<dbReference type="AlphaFoldDB" id="A0AAV5WC27"/>
<keyword evidence="1" id="KW-0812">Transmembrane</keyword>
<keyword evidence="4" id="KW-1185">Reference proteome</keyword>
<proteinExistence type="predicted"/>
<keyword evidence="1" id="KW-0472">Membrane</keyword>
<feature type="non-terminal residue" evidence="3">
    <location>
        <position position="76"/>
    </location>
</feature>
<dbReference type="EMBL" id="BTSY01000005">
    <property type="protein sequence ID" value="GMT29806.1"/>
    <property type="molecule type" value="Genomic_DNA"/>
</dbReference>
<organism evidence="3 4">
    <name type="scientific">Pristionchus fissidentatus</name>
    <dbReference type="NCBI Taxonomy" id="1538716"/>
    <lineage>
        <taxon>Eukaryota</taxon>
        <taxon>Metazoa</taxon>
        <taxon>Ecdysozoa</taxon>
        <taxon>Nematoda</taxon>
        <taxon>Chromadorea</taxon>
        <taxon>Rhabditida</taxon>
        <taxon>Rhabditina</taxon>
        <taxon>Diplogasteromorpha</taxon>
        <taxon>Diplogasteroidea</taxon>
        <taxon>Neodiplogasteridae</taxon>
        <taxon>Pristionchus</taxon>
    </lineage>
</organism>
<feature type="transmembrane region" description="Helical" evidence="1">
    <location>
        <begin position="32"/>
        <end position="50"/>
    </location>
</feature>
<gene>
    <name evidence="3" type="ORF">PFISCL1PPCAC_21103</name>
</gene>
<protein>
    <submittedName>
        <fullName evidence="3">Uncharacterized protein</fullName>
    </submittedName>
</protein>
<name>A0AAV5WC27_9BILA</name>
<dbReference type="Proteomes" id="UP001432322">
    <property type="component" value="Unassembled WGS sequence"/>
</dbReference>
<comment type="caution">
    <text evidence="3">The sequence shown here is derived from an EMBL/GenBank/DDBJ whole genome shotgun (WGS) entry which is preliminary data.</text>
</comment>